<evidence type="ECO:0000313" key="2">
    <source>
        <dbReference type="Proteomes" id="UP001445472"/>
    </source>
</evidence>
<protein>
    <recommendedName>
        <fullName evidence="3">LRV domain-containing protein</fullName>
    </recommendedName>
</protein>
<organism evidence="1 2">
    <name type="scientific">Streptomyces xantholiticus</name>
    <dbReference type="NCBI Taxonomy" id="68285"/>
    <lineage>
        <taxon>Bacteria</taxon>
        <taxon>Bacillati</taxon>
        <taxon>Actinomycetota</taxon>
        <taxon>Actinomycetes</taxon>
        <taxon>Kitasatosporales</taxon>
        <taxon>Streptomycetaceae</taxon>
        <taxon>Streptomyces</taxon>
    </lineage>
</organism>
<dbReference type="RefSeq" id="WP_351979102.1">
    <property type="nucleotide sequence ID" value="NZ_JBEPBX010000053.1"/>
</dbReference>
<comment type="caution">
    <text evidence="1">The sequence shown here is derived from an EMBL/GenBank/DDBJ whole genome shotgun (WGS) entry which is preliminary data.</text>
</comment>
<dbReference type="EMBL" id="JBEPBX010000053">
    <property type="protein sequence ID" value="MER6618179.1"/>
    <property type="molecule type" value="Genomic_DNA"/>
</dbReference>
<dbReference type="SUPFAM" id="SSF48371">
    <property type="entry name" value="ARM repeat"/>
    <property type="match status" value="1"/>
</dbReference>
<name>A0ABV1V571_9ACTN</name>
<dbReference type="Proteomes" id="UP001445472">
    <property type="component" value="Unassembled WGS sequence"/>
</dbReference>
<dbReference type="InterPro" id="IPR016024">
    <property type="entry name" value="ARM-type_fold"/>
</dbReference>
<proteinExistence type="predicted"/>
<dbReference type="InterPro" id="IPR011989">
    <property type="entry name" value="ARM-like"/>
</dbReference>
<accession>A0ABV1V571</accession>
<gene>
    <name evidence="1" type="ORF">ABT276_33750</name>
</gene>
<evidence type="ECO:0000313" key="1">
    <source>
        <dbReference type="EMBL" id="MER6618179.1"/>
    </source>
</evidence>
<keyword evidence="2" id="KW-1185">Reference proteome</keyword>
<evidence type="ECO:0008006" key="3">
    <source>
        <dbReference type="Google" id="ProtNLM"/>
    </source>
</evidence>
<dbReference type="Gene3D" id="1.25.10.10">
    <property type="entry name" value="Leucine-rich Repeat Variant"/>
    <property type="match status" value="1"/>
</dbReference>
<sequence>MAGRRDGVLEGLAGNPAAPSSVLLRLLGVEDIHHIVRIVVWRKDLPQDVVDAVVTHPDRRIRSLYGESGHADPEQRARLLDGHPGDAFVLAHGPMMYRATAPPLPDWAYERLLDHPREHVRYELVRFGYLPPHIAVTLADHEEWSYRVAACRAWDELPEAARRSLLDDEDDDVRTAAALHVFRGDEELTTELVGRLRGDGRLGEVLESGALTREVAQRMVTERPWIAKLALNPTLPADLVAKLAVDDDPSVRLAVSARPGLTEEERAAIDHAVDPEDRLDTLRWVWDARDDPEVLRRCATSAHVWLRRSAAVCQGLPDDMVELLSGDEDFVVRLLLAEYHPAAPAELLLDLWLHGSHRAVGMLIAKPQFPSAGLAARFNDAADPRARALVVRDPDATPAQIDRLSRDPVAAVRAKAARDPRLALPRVRELLAEPETLHAAAASPRLGAGEMHALLDEVGVPRQTGRMSAGPSSP</sequence>
<reference evidence="1 2" key="1">
    <citation type="submission" date="2024-06" db="EMBL/GenBank/DDBJ databases">
        <title>The Natural Products Discovery Center: Release of the First 8490 Sequenced Strains for Exploring Actinobacteria Biosynthetic Diversity.</title>
        <authorList>
            <person name="Kalkreuter E."/>
            <person name="Kautsar S.A."/>
            <person name="Yang D."/>
            <person name="Bader C.D."/>
            <person name="Teijaro C.N."/>
            <person name="Fluegel L."/>
            <person name="Davis C.M."/>
            <person name="Simpson J.R."/>
            <person name="Lauterbach L."/>
            <person name="Steele A.D."/>
            <person name="Gui C."/>
            <person name="Meng S."/>
            <person name="Li G."/>
            <person name="Viehrig K."/>
            <person name="Ye F."/>
            <person name="Su P."/>
            <person name="Kiefer A.F."/>
            <person name="Nichols A."/>
            <person name="Cepeda A.J."/>
            <person name="Yan W."/>
            <person name="Fan B."/>
            <person name="Jiang Y."/>
            <person name="Adhikari A."/>
            <person name="Zheng C.-J."/>
            <person name="Schuster L."/>
            <person name="Cowan T.M."/>
            <person name="Smanski M.J."/>
            <person name="Chevrette M.G."/>
            <person name="De Carvalho L.P.S."/>
            <person name="Shen B."/>
        </authorList>
    </citation>
    <scope>NUCLEOTIDE SEQUENCE [LARGE SCALE GENOMIC DNA]</scope>
    <source>
        <strain evidence="1 2">NPDC000837</strain>
    </source>
</reference>